<evidence type="ECO:0008006" key="4">
    <source>
        <dbReference type="Google" id="ProtNLM"/>
    </source>
</evidence>
<protein>
    <recommendedName>
        <fullName evidence="4">17 kDa surface antigen</fullName>
    </recommendedName>
</protein>
<gene>
    <name evidence="2" type="ORF">WG926_18395</name>
</gene>
<keyword evidence="3" id="KW-1185">Reference proteome</keyword>
<dbReference type="Proteomes" id="UP001413721">
    <property type="component" value="Unassembled WGS sequence"/>
</dbReference>
<comment type="caution">
    <text evidence="2">The sequence shown here is derived from an EMBL/GenBank/DDBJ whole genome shotgun (WGS) entry which is preliminary data.</text>
</comment>
<reference evidence="2 3" key="1">
    <citation type="submission" date="2024-03" db="EMBL/GenBank/DDBJ databases">
        <title>High-quality draft genome sequencing of Tistrella sp. BH-R2-4.</title>
        <authorList>
            <person name="Dong C."/>
        </authorList>
    </citation>
    <scope>NUCLEOTIDE SEQUENCE [LARGE SCALE GENOMIC DNA]</scope>
    <source>
        <strain evidence="2 3">BH-R2-4</strain>
    </source>
</reference>
<evidence type="ECO:0000313" key="3">
    <source>
        <dbReference type="Proteomes" id="UP001413721"/>
    </source>
</evidence>
<accession>A0ABU9YNA5</accession>
<dbReference type="RefSeq" id="WP_345935405.1">
    <property type="nucleotide sequence ID" value="NZ_JBBKTV010000011.1"/>
</dbReference>
<name>A0ABU9YNA5_9PROT</name>
<feature type="signal peptide" evidence="1">
    <location>
        <begin position="1"/>
        <end position="25"/>
    </location>
</feature>
<proteinExistence type="predicted"/>
<evidence type="ECO:0000313" key="2">
    <source>
        <dbReference type="EMBL" id="MEN2990288.1"/>
    </source>
</evidence>
<keyword evidence="1" id="KW-0732">Signal</keyword>
<feature type="chain" id="PRO_5046081667" description="17 kDa surface antigen" evidence="1">
    <location>
        <begin position="26"/>
        <end position="175"/>
    </location>
</feature>
<dbReference type="EMBL" id="JBBKTW010000006">
    <property type="protein sequence ID" value="MEN2990288.1"/>
    <property type="molecule type" value="Genomic_DNA"/>
</dbReference>
<sequence>MNIQRSRLVLAGVGLGILAMMPGCATQGQSRYSHQEVGRASQVAFGTVLAARQVDITGENTGAGGLVGATAGGLAMSNVGSGNGNIAAILGGVVVGAVAGAVAEQALSDRVGLEYVITLANGKTITIVQEQAATDQVFGPGDAVMVQTSGTYQRVLSATHLPEEITRPKEVRIVD</sequence>
<evidence type="ECO:0000256" key="1">
    <source>
        <dbReference type="SAM" id="SignalP"/>
    </source>
</evidence>
<organism evidence="2 3">
    <name type="scientific">Tistrella arctica</name>
    <dbReference type="NCBI Taxonomy" id="3133430"/>
    <lineage>
        <taxon>Bacteria</taxon>
        <taxon>Pseudomonadati</taxon>
        <taxon>Pseudomonadota</taxon>
        <taxon>Alphaproteobacteria</taxon>
        <taxon>Geminicoccales</taxon>
        <taxon>Geminicoccaceae</taxon>
        <taxon>Tistrella</taxon>
    </lineage>
</organism>